<dbReference type="Pfam" id="PF00701">
    <property type="entry name" value="DHDPS"/>
    <property type="match status" value="1"/>
</dbReference>
<evidence type="ECO:0000256" key="14">
    <source>
        <dbReference type="PIRNR" id="PIRNR001365"/>
    </source>
</evidence>
<evidence type="ECO:0000256" key="9">
    <source>
        <dbReference type="ARBA" id="ARBA00023239"/>
    </source>
</evidence>
<keyword evidence="5 13" id="KW-0963">Cytoplasm</keyword>
<feature type="site" description="L-lysine inhibitor binding" evidence="17">
    <location>
        <position position="80"/>
    </location>
</feature>
<dbReference type="Gene3D" id="3.20.20.70">
    <property type="entry name" value="Aldolase class I"/>
    <property type="match status" value="1"/>
</dbReference>
<dbReference type="InterPro" id="IPR020625">
    <property type="entry name" value="Schiff_base-form_aldolases_AS"/>
</dbReference>
<sequence>MFSGSIVALITPFDSNGEVDFDSLNKLVEFHVESGTDGIVIVGTTGESATLTIEEHVKVVNKTVEFADGRIPVIAGTGANATHEAVTFSRLLNDSGIAGVLSVTPYYNKPTQEGLYQHYKAIAEVSEVPVILYNVPGRTAVDMKPETVARLAKIDNIVALKDATGDLERVALHRELCGKDFVLLSGDDATGLEFVRLGGDGVISVTNNVAAVDMATMFRLAAEGQWEEAEALNQKLMSLHKNLFIESSPIPVKWAAHRMGLIQNGHLRLPMTELTEENQPIVEKSMAEAGLL</sequence>
<dbReference type="InterPro" id="IPR002220">
    <property type="entry name" value="DapA-like"/>
</dbReference>
<dbReference type="CDD" id="cd00950">
    <property type="entry name" value="DHDPS"/>
    <property type="match status" value="1"/>
</dbReference>
<comment type="function">
    <text evidence="1 13">Catalyzes the condensation of (S)-aspartate-beta-semialdehyde [(S)-ASA] and pyruvate to 4-hydroxy-tetrahydrodipicolinate (HTPA).</text>
</comment>
<protein>
    <recommendedName>
        <fullName evidence="4 13">4-hydroxy-tetrahydrodipicolinate synthase</fullName>
        <shortName evidence="13">HTPA synthase</shortName>
        <ecNumber evidence="4 13">4.3.3.7</ecNumber>
    </recommendedName>
</protein>
<evidence type="ECO:0000256" key="4">
    <source>
        <dbReference type="ARBA" id="ARBA00012086"/>
    </source>
</evidence>
<dbReference type="GO" id="GO:0005829">
    <property type="term" value="C:cytosol"/>
    <property type="evidence" value="ECO:0007669"/>
    <property type="project" value="TreeGrafter"/>
</dbReference>
<dbReference type="InterPro" id="IPR020624">
    <property type="entry name" value="Schiff_base-form_aldolases_CS"/>
</dbReference>
<dbReference type="SUPFAM" id="SSF51569">
    <property type="entry name" value="Aldolase"/>
    <property type="match status" value="1"/>
</dbReference>
<keyword evidence="9 13" id="KW-0456">Lyase</keyword>
<dbReference type="GO" id="GO:0019877">
    <property type="term" value="P:diaminopimelate biosynthetic process"/>
    <property type="evidence" value="ECO:0007669"/>
    <property type="project" value="UniProtKB-UniRule"/>
</dbReference>
<evidence type="ECO:0000256" key="13">
    <source>
        <dbReference type="HAMAP-Rule" id="MF_00418"/>
    </source>
</evidence>
<evidence type="ECO:0000256" key="15">
    <source>
        <dbReference type="PIRSR" id="PIRSR001365-1"/>
    </source>
</evidence>
<dbReference type="HAMAP" id="MF_00418">
    <property type="entry name" value="DapA"/>
    <property type="match status" value="1"/>
</dbReference>
<evidence type="ECO:0000256" key="7">
    <source>
        <dbReference type="ARBA" id="ARBA00022915"/>
    </source>
</evidence>
<dbReference type="InterPro" id="IPR013785">
    <property type="entry name" value="Aldolase_TIM"/>
</dbReference>
<evidence type="ECO:0000256" key="8">
    <source>
        <dbReference type="ARBA" id="ARBA00023154"/>
    </source>
</evidence>
<evidence type="ECO:0000256" key="2">
    <source>
        <dbReference type="ARBA" id="ARBA00005120"/>
    </source>
</evidence>
<dbReference type="PROSITE" id="PS00665">
    <property type="entry name" value="DHDPS_1"/>
    <property type="match status" value="1"/>
</dbReference>
<dbReference type="Proteomes" id="UP000245362">
    <property type="component" value="Unassembled WGS sequence"/>
</dbReference>
<dbReference type="UniPathway" id="UPA00034">
    <property type="reaction ID" value="UER00017"/>
</dbReference>
<evidence type="ECO:0000256" key="10">
    <source>
        <dbReference type="ARBA" id="ARBA00023270"/>
    </source>
</evidence>
<feature type="active site" description="Proton donor/acceptor" evidence="13 15">
    <location>
        <position position="133"/>
    </location>
</feature>
<comment type="pathway">
    <text evidence="2 13">Amino-acid biosynthesis; L-lysine biosynthesis via DAP pathway; (S)-tetrahydrodipicolinate from L-aspartate: step 3/4.</text>
</comment>
<dbReference type="PROSITE" id="PS00666">
    <property type="entry name" value="DHDPS_2"/>
    <property type="match status" value="1"/>
</dbReference>
<evidence type="ECO:0000256" key="12">
    <source>
        <dbReference type="ARBA" id="ARBA00047836"/>
    </source>
</evidence>
<feature type="binding site" evidence="13 16">
    <location>
        <position position="203"/>
    </location>
    <ligand>
        <name>pyruvate</name>
        <dbReference type="ChEBI" id="CHEBI:15361"/>
    </ligand>
</feature>
<accession>A0A2U3BCG1</accession>
<dbReference type="SMART" id="SM01130">
    <property type="entry name" value="DHDPS"/>
    <property type="match status" value="1"/>
</dbReference>
<reference evidence="18 19" key="1">
    <citation type="submission" date="2018-05" db="EMBL/GenBank/DDBJ databases">
        <title>Vibrio limimaris sp. nov., isolated from marine sediment.</title>
        <authorList>
            <person name="Li C.-M."/>
        </authorList>
    </citation>
    <scope>NUCLEOTIDE SEQUENCE [LARGE SCALE GENOMIC DNA]</scope>
    <source>
        <strain evidence="18 19">E4404</strain>
    </source>
</reference>
<dbReference type="FunFam" id="3.20.20.70:FF:000046">
    <property type="entry name" value="4-hydroxy-tetrahydrodipicolinate synthase"/>
    <property type="match status" value="1"/>
</dbReference>
<gene>
    <name evidence="13" type="primary">dapA</name>
    <name evidence="18" type="ORF">DI392_04810</name>
</gene>
<dbReference type="PANTHER" id="PTHR12128">
    <property type="entry name" value="DIHYDRODIPICOLINATE SYNTHASE"/>
    <property type="match status" value="1"/>
</dbReference>
<comment type="catalytic activity">
    <reaction evidence="12 13">
        <text>L-aspartate 4-semialdehyde + pyruvate = (2S,4S)-4-hydroxy-2,3,4,5-tetrahydrodipicolinate + H2O + H(+)</text>
        <dbReference type="Rhea" id="RHEA:34171"/>
        <dbReference type="ChEBI" id="CHEBI:15361"/>
        <dbReference type="ChEBI" id="CHEBI:15377"/>
        <dbReference type="ChEBI" id="CHEBI:15378"/>
        <dbReference type="ChEBI" id="CHEBI:67139"/>
        <dbReference type="ChEBI" id="CHEBI:537519"/>
        <dbReference type="EC" id="4.3.3.7"/>
    </reaction>
</comment>
<comment type="similarity">
    <text evidence="3 13 14">Belongs to the DapA family.</text>
</comment>
<evidence type="ECO:0000256" key="16">
    <source>
        <dbReference type="PIRSR" id="PIRSR001365-2"/>
    </source>
</evidence>
<feature type="site" description="Part of a proton relay during catalysis" evidence="13 17">
    <location>
        <position position="107"/>
    </location>
</feature>
<dbReference type="AlphaFoldDB" id="A0A2U3BCG1"/>
<evidence type="ECO:0000256" key="11">
    <source>
        <dbReference type="ARBA" id="ARBA00044762"/>
    </source>
</evidence>
<organism evidence="18 19">
    <name type="scientific">Vibrio albus</name>
    <dbReference type="NCBI Taxonomy" id="2200953"/>
    <lineage>
        <taxon>Bacteria</taxon>
        <taxon>Pseudomonadati</taxon>
        <taxon>Pseudomonadota</taxon>
        <taxon>Gammaproteobacteria</taxon>
        <taxon>Vibrionales</taxon>
        <taxon>Vibrionaceae</taxon>
        <taxon>Vibrio</taxon>
    </lineage>
</organism>
<keyword evidence="10 13" id="KW-0704">Schiff base</keyword>
<feature type="site" description="Part of a proton relay during catalysis" evidence="13 17">
    <location>
        <position position="44"/>
    </location>
</feature>
<evidence type="ECO:0000256" key="1">
    <source>
        <dbReference type="ARBA" id="ARBA00003294"/>
    </source>
</evidence>
<evidence type="ECO:0000313" key="18">
    <source>
        <dbReference type="EMBL" id="PWI34435.1"/>
    </source>
</evidence>
<keyword evidence="8 13" id="KW-0457">Lysine biosynthesis</keyword>
<dbReference type="NCBIfam" id="TIGR00674">
    <property type="entry name" value="dapA"/>
    <property type="match status" value="1"/>
</dbReference>
<feature type="site" description="L-lysine inhibitor binding" evidence="17">
    <location>
        <position position="84"/>
    </location>
</feature>
<evidence type="ECO:0000256" key="6">
    <source>
        <dbReference type="ARBA" id="ARBA00022605"/>
    </source>
</evidence>
<comment type="caution">
    <text evidence="13">Was originally thought to be a dihydrodipicolinate synthase (DHDPS), catalyzing the condensation of (S)-aspartate-beta-semialdehyde [(S)-ASA] and pyruvate to dihydrodipicolinate (DHDP). However, it was shown in E.coli that the product of the enzymatic reaction is not dihydrodipicolinate but in fact (4S)-4-hydroxy-2,3,4,5-tetrahydro-(2S)-dipicolinic acid (HTPA), and that the consecutive dehydration reaction leading to DHDP is not spontaneous but catalyzed by DapB.</text>
</comment>
<evidence type="ECO:0000313" key="19">
    <source>
        <dbReference type="Proteomes" id="UP000245362"/>
    </source>
</evidence>
<dbReference type="EMBL" id="QFWT01000002">
    <property type="protein sequence ID" value="PWI34435.1"/>
    <property type="molecule type" value="Genomic_DNA"/>
</dbReference>
<dbReference type="OrthoDB" id="9782828at2"/>
<evidence type="ECO:0000256" key="3">
    <source>
        <dbReference type="ARBA" id="ARBA00007592"/>
    </source>
</evidence>
<comment type="caution">
    <text evidence="18">The sequence shown here is derived from an EMBL/GenBank/DDBJ whole genome shotgun (WGS) entry which is preliminary data.</text>
</comment>
<dbReference type="PRINTS" id="PR00146">
    <property type="entry name" value="DHPICSNTHASE"/>
</dbReference>
<name>A0A2U3BCG1_9VIBR</name>
<proteinExistence type="inferred from homology"/>
<keyword evidence="7 13" id="KW-0220">Diaminopimelate biosynthesis</keyword>
<dbReference type="GO" id="GO:0009089">
    <property type="term" value="P:lysine biosynthetic process via diaminopimelate"/>
    <property type="evidence" value="ECO:0007669"/>
    <property type="project" value="UniProtKB-UniRule"/>
</dbReference>
<feature type="active site" description="Schiff-base intermediate with substrate" evidence="13 15">
    <location>
        <position position="161"/>
    </location>
</feature>
<dbReference type="InterPro" id="IPR005263">
    <property type="entry name" value="DapA"/>
</dbReference>
<comment type="subcellular location">
    <subcellularLocation>
        <location evidence="13">Cytoplasm</location>
    </subcellularLocation>
</comment>
<evidence type="ECO:0000256" key="17">
    <source>
        <dbReference type="PIRSR" id="PIRSR001365-3"/>
    </source>
</evidence>
<dbReference type="EC" id="4.3.3.7" evidence="4 13"/>
<feature type="binding site" evidence="13 16">
    <location>
        <position position="45"/>
    </location>
    <ligand>
        <name>pyruvate</name>
        <dbReference type="ChEBI" id="CHEBI:15361"/>
    </ligand>
</feature>
<evidence type="ECO:0000256" key="5">
    <source>
        <dbReference type="ARBA" id="ARBA00022490"/>
    </source>
</evidence>
<comment type="subunit">
    <text evidence="11 13">Homotetramer; dimer of dimers.</text>
</comment>
<dbReference type="PIRSF" id="PIRSF001365">
    <property type="entry name" value="DHDPS"/>
    <property type="match status" value="1"/>
</dbReference>
<keyword evidence="6 13" id="KW-0028">Amino-acid biosynthesis</keyword>
<feature type="site" description="L-lysine inhibitor binding; via carbonyl oxygen" evidence="17">
    <location>
        <position position="49"/>
    </location>
</feature>
<keyword evidence="19" id="KW-1185">Reference proteome</keyword>
<dbReference type="PANTHER" id="PTHR12128:SF66">
    <property type="entry name" value="4-HYDROXY-2-OXOGLUTARATE ALDOLASE, MITOCHONDRIAL"/>
    <property type="match status" value="1"/>
</dbReference>
<feature type="site" description="L-lysine inhibitor binding" evidence="17">
    <location>
        <position position="106"/>
    </location>
</feature>
<dbReference type="RefSeq" id="WP_109318771.1">
    <property type="nucleotide sequence ID" value="NZ_QFWT01000002.1"/>
</dbReference>
<dbReference type="GO" id="GO:0008840">
    <property type="term" value="F:4-hydroxy-tetrahydrodipicolinate synthase activity"/>
    <property type="evidence" value="ECO:0007669"/>
    <property type="project" value="UniProtKB-UniRule"/>
</dbReference>